<feature type="compositionally biased region" description="Basic and acidic residues" evidence="11">
    <location>
        <begin position="1142"/>
        <end position="1152"/>
    </location>
</feature>
<dbReference type="InterPro" id="IPR041645">
    <property type="entry name" value="ADAMTS_CR_2"/>
</dbReference>
<feature type="compositionally biased region" description="Basic and acidic residues" evidence="11">
    <location>
        <begin position="529"/>
        <end position="543"/>
    </location>
</feature>
<dbReference type="PANTHER" id="PTHR13723">
    <property type="entry name" value="ADAMTS A DISINTEGRIN AND METALLOPROTEASE WITH THROMBOSPONDIN MOTIFS PROTEASE"/>
    <property type="match status" value="1"/>
</dbReference>
<dbReference type="RefSeq" id="XP_047739971.1">
    <property type="nucleotide sequence ID" value="XM_047884015.1"/>
</dbReference>
<comment type="caution">
    <text evidence="10">Lacks conserved residue(s) required for the propagation of feature annotation.</text>
</comment>
<keyword evidence="2 10" id="KW-0479">Metal-binding</keyword>
<keyword evidence="3" id="KW-0732">Signal</keyword>
<evidence type="ECO:0000256" key="1">
    <source>
        <dbReference type="ARBA" id="ARBA00022670"/>
    </source>
</evidence>
<accession>A0A979FS37</accession>
<evidence type="ECO:0000256" key="6">
    <source>
        <dbReference type="ARBA" id="ARBA00022833"/>
    </source>
</evidence>
<reference evidence="14" key="1">
    <citation type="submission" date="2025-08" db="UniProtKB">
        <authorList>
            <consortium name="RefSeq"/>
        </authorList>
    </citation>
    <scope>IDENTIFICATION</scope>
    <source>
        <tissue evidence="14">Whole organism</tissue>
    </source>
</reference>
<dbReference type="InterPro" id="IPR002870">
    <property type="entry name" value="Peptidase_M12B_N"/>
</dbReference>
<feature type="binding site" evidence="10">
    <location>
        <position position="384"/>
    </location>
    <ligand>
        <name>Zn(2+)</name>
        <dbReference type="ChEBI" id="CHEBI:29105"/>
        <note>catalytic</note>
    </ligand>
</feature>
<evidence type="ECO:0000313" key="13">
    <source>
        <dbReference type="Proteomes" id="UP000694843"/>
    </source>
</evidence>
<feature type="region of interest" description="Disordered" evidence="11">
    <location>
        <begin position="13"/>
        <end position="53"/>
    </location>
</feature>
<dbReference type="GeneID" id="108672601"/>
<evidence type="ECO:0000256" key="5">
    <source>
        <dbReference type="ARBA" id="ARBA00022801"/>
    </source>
</evidence>
<keyword evidence="1" id="KW-0645">Protease</keyword>
<keyword evidence="6 10" id="KW-0862">Zinc</keyword>
<feature type="binding site" evidence="10">
    <location>
        <position position="394"/>
    </location>
    <ligand>
        <name>Zn(2+)</name>
        <dbReference type="ChEBI" id="CHEBI:29105"/>
        <note>catalytic</note>
    </ligand>
</feature>
<protein>
    <submittedName>
        <fullName evidence="14">Uncharacterized protein LOC108672601</fullName>
    </submittedName>
</protein>
<dbReference type="PANTHER" id="PTHR13723:SF275">
    <property type="entry name" value="STALL, ISOFORM C"/>
    <property type="match status" value="1"/>
</dbReference>
<evidence type="ECO:0000256" key="8">
    <source>
        <dbReference type="ARBA" id="ARBA00023157"/>
    </source>
</evidence>
<dbReference type="CDD" id="cd04273">
    <property type="entry name" value="ZnMc_ADAMTS_like"/>
    <property type="match status" value="1"/>
</dbReference>
<evidence type="ECO:0000259" key="12">
    <source>
        <dbReference type="PROSITE" id="PS50215"/>
    </source>
</evidence>
<keyword evidence="13" id="KW-1185">Reference proteome</keyword>
<dbReference type="GO" id="GO:0046872">
    <property type="term" value="F:metal ion binding"/>
    <property type="evidence" value="ECO:0007669"/>
    <property type="project" value="UniProtKB-KW"/>
</dbReference>
<dbReference type="GO" id="GO:0006508">
    <property type="term" value="P:proteolysis"/>
    <property type="evidence" value="ECO:0007669"/>
    <property type="project" value="UniProtKB-KW"/>
</dbReference>
<feature type="region of interest" description="Disordered" evidence="11">
    <location>
        <begin position="1141"/>
        <end position="1189"/>
    </location>
</feature>
<evidence type="ECO:0000256" key="3">
    <source>
        <dbReference type="ARBA" id="ARBA00022729"/>
    </source>
</evidence>
<dbReference type="KEGG" id="hazt:108672601"/>
<feature type="active site" evidence="10">
    <location>
        <position position="385"/>
    </location>
</feature>
<gene>
    <name evidence="14" type="primary">LOC108672601</name>
</gene>
<name>A0A979FS37_HYAAZ</name>
<dbReference type="Gene3D" id="3.40.1620.60">
    <property type="match status" value="1"/>
</dbReference>
<evidence type="ECO:0000256" key="4">
    <source>
        <dbReference type="ARBA" id="ARBA00022737"/>
    </source>
</evidence>
<feature type="region of interest" description="Disordered" evidence="11">
    <location>
        <begin position="1360"/>
        <end position="1383"/>
    </location>
</feature>
<dbReference type="OrthoDB" id="10035764at2759"/>
<dbReference type="Proteomes" id="UP000694843">
    <property type="component" value="Unplaced"/>
</dbReference>
<dbReference type="InterPro" id="IPR050439">
    <property type="entry name" value="ADAMTS_ADAMTS-like"/>
</dbReference>
<dbReference type="InterPro" id="IPR024079">
    <property type="entry name" value="MetalloPept_cat_dom_sf"/>
</dbReference>
<feature type="compositionally biased region" description="Low complexity" evidence="11">
    <location>
        <begin position="1158"/>
        <end position="1175"/>
    </location>
</feature>
<feature type="domain" description="Peptidase M12B" evidence="12">
    <location>
        <begin position="228"/>
        <end position="445"/>
    </location>
</feature>
<evidence type="ECO:0000256" key="11">
    <source>
        <dbReference type="SAM" id="MobiDB-lite"/>
    </source>
</evidence>
<feature type="region of interest" description="Disordered" evidence="11">
    <location>
        <begin position="157"/>
        <end position="177"/>
    </location>
</feature>
<feature type="binding site" evidence="10">
    <location>
        <position position="388"/>
    </location>
    <ligand>
        <name>Zn(2+)</name>
        <dbReference type="ChEBI" id="CHEBI:29105"/>
        <note>catalytic</note>
    </ligand>
</feature>
<dbReference type="Pfam" id="PF01421">
    <property type="entry name" value="Reprolysin"/>
    <property type="match status" value="1"/>
</dbReference>
<dbReference type="Pfam" id="PF01562">
    <property type="entry name" value="Pep_M12B_propep"/>
    <property type="match status" value="1"/>
</dbReference>
<keyword evidence="8" id="KW-1015">Disulfide bond</keyword>
<feature type="region of interest" description="Disordered" evidence="11">
    <location>
        <begin position="529"/>
        <end position="556"/>
    </location>
</feature>
<organism evidence="13 14">
    <name type="scientific">Hyalella azteca</name>
    <name type="common">Amphipod</name>
    <dbReference type="NCBI Taxonomy" id="294128"/>
    <lineage>
        <taxon>Eukaryota</taxon>
        <taxon>Metazoa</taxon>
        <taxon>Ecdysozoa</taxon>
        <taxon>Arthropoda</taxon>
        <taxon>Crustacea</taxon>
        <taxon>Multicrustacea</taxon>
        <taxon>Malacostraca</taxon>
        <taxon>Eumalacostraca</taxon>
        <taxon>Peracarida</taxon>
        <taxon>Amphipoda</taxon>
        <taxon>Senticaudata</taxon>
        <taxon>Talitrida</taxon>
        <taxon>Talitroidea</taxon>
        <taxon>Hyalellidae</taxon>
        <taxon>Hyalella</taxon>
    </lineage>
</organism>
<dbReference type="GO" id="GO:0030198">
    <property type="term" value="P:extracellular matrix organization"/>
    <property type="evidence" value="ECO:0007669"/>
    <property type="project" value="TreeGrafter"/>
</dbReference>
<dbReference type="PROSITE" id="PS50215">
    <property type="entry name" value="ADAM_MEPRO"/>
    <property type="match status" value="1"/>
</dbReference>
<evidence type="ECO:0000256" key="7">
    <source>
        <dbReference type="ARBA" id="ARBA00023049"/>
    </source>
</evidence>
<dbReference type="SUPFAM" id="SSF55486">
    <property type="entry name" value="Metalloproteases ('zincins'), catalytic domain"/>
    <property type="match status" value="1"/>
</dbReference>
<dbReference type="GO" id="GO:0031012">
    <property type="term" value="C:extracellular matrix"/>
    <property type="evidence" value="ECO:0007669"/>
    <property type="project" value="TreeGrafter"/>
</dbReference>
<feature type="compositionally biased region" description="Polar residues" evidence="11">
    <location>
        <begin position="1180"/>
        <end position="1189"/>
    </location>
</feature>
<evidence type="ECO:0000256" key="10">
    <source>
        <dbReference type="PROSITE-ProRule" id="PRU00276"/>
    </source>
</evidence>
<keyword evidence="7" id="KW-0482">Metalloprotease</keyword>
<evidence type="ECO:0000256" key="2">
    <source>
        <dbReference type="ARBA" id="ARBA00022723"/>
    </source>
</evidence>
<evidence type="ECO:0000256" key="9">
    <source>
        <dbReference type="ARBA" id="ARBA00023180"/>
    </source>
</evidence>
<sequence>MVPDYDIVVPTLSSPSSRWTRSVPGPSSRWTRSVPGSSAVHQQQLGGDAGGDADPLHLTLDALGQTFSFKLEESRGLVSPLAALVHRYHNRSDVGSLAERRDCLYTGRRRDTSIAVNICSHMRGVIRSPTDELIIEPLPDTALRRHRRSTRREEIPLLIHRRSRNPPCSSTQGEGGHDREYLISRFQSESLFNRPVPRITDLSSGLSNSADNDLFVTGGSRQKLPAAIYVETAVFVDKDLAEHMENYFPTDSEEQLVQVVLAMVNAVQLLYTEKSLGVEVHFIIKRLEVLHEDPVGLHRPHDIDIYLTNFCRWQRDENPVGDDHALHWDHALVLTGLDLYTVTSRGRLNSQVVGLAPVAGMCSASSSCTVNEGRHFESVYVVAHEIGHNLGMRHDGATAGNNCDPGEHLMSPTLGSGKITWSTCSRRYLEIFLSSDQSGCLRDAAEATPELDHRGELLPGQRFPADMQCMLKHGPGSRHADTQPLQEICEDLHCRRDHYTWTSHPALEGTSCGPLKWCKHGRCLKQTTRSRDSQKISSVDRRPSTNNFFDSRRGEHSPPIAGIDLLDPQPSIPAVLGSLPPSDGSIVVRFTPGPPSLTPFTRIPDPFSPSGPIASITPVPPSVLPPSGDGDWSECQSSCLYGTDGMLSSGSIGIQKSRRSCSTCRGQFRYRTCSAVRQCAAGSRRTLQDFADQACRALVTDNPRYSGLATTISPNGLSQCRVTCATVSLGADVSRTWYPDGTTCYLDSGSAAYCIAGVCTGFSCNPDSQFISSGVHCQSSQTISSITDLTVNLWGPWTAGSSCRFQREVSQLSGVGMQLSNTASDPDRACTVACQDLTLHYRFYRVNGRDGWFPFGTDCSGGQTGRPKHCLNGKCLDFDVEGIPLQLNEVSAVGPRSRSLDLEAVAEDAVEIQPLLPLRTGALKPTPLPFYSFQEQQVMMHKQLINQHLRDQHPLQEPLMQRNTQSGGALLRRSLQKRDIKLTSHRLPGSIDSQFLMTLVDQLNYTMTYGNDSKLQFDSSTIDLANPIFIDVSVTPSNSSHAIAKHRWTTRLRSNDSNATEIPAEIHPDKKFSTSQESAVEDGRKLLEDFGRRDTETMVMLTDPYDSEPPFQAVENVSAPQGSWPKKTKETAMLLSVDGQDDTVKHSQDPMKDTAQNRSLSSSRGRSLDSASGARDSYLVSGQPSSVVPSTEIAAEQEEGFWDVKKTPCSVTCGEGLLEVVVTCQPAASSSRGLSKESPLIPRHDQKLSFIPQITDTKTLYGQPVPFSIDSKKALGSFSRHSRVYHLERGEPEHGIREPISTRNQEKIHRWYHIIIEDPGRQPHVRNDDFRPSGFIGSHPLRTQIDVSLPNVQVARSSLLQDSNRRVPNRPSLPSPSFSSNSQLRDIVHPKHARSIDFTVQAANSKVPCSGPMPEVPGFQKCVLRECPLEEHKPSPVLSAWLTSLMARSQNASKNFSV</sequence>
<keyword evidence="9" id="KW-0325">Glycoprotein</keyword>
<dbReference type="Pfam" id="PF17771">
    <property type="entry name" value="ADAMTS_CR_2"/>
    <property type="match status" value="1"/>
</dbReference>
<keyword evidence="4" id="KW-0677">Repeat</keyword>
<feature type="compositionally biased region" description="Low complexity" evidence="11">
    <location>
        <begin position="1369"/>
        <end position="1382"/>
    </location>
</feature>
<evidence type="ECO:0000313" key="14">
    <source>
        <dbReference type="RefSeq" id="XP_047739971.1"/>
    </source>
</evidence>
<feature type="compositionally biased region" description="Polar residues" evidence="11">
    <location>
        <begin position="28"/>
        <end position="45"/>
    </location>
</feature>
<dbReference type="GO" id="GO:0004222">
    <property type="term" value="F:metalloendopeptidase activity"/>
    <property type="evidence" value="ECO:0007669"/>
    <property type="project" value="InterPro"/>
</dbReference>
<proteinExistence type="predicted"/>
<dbReference type="InterPro" id="IPR001590">
    <property type="entry name" value="Peptidase_M12B"/>
</dbReference>
<keyword evidence="5" id="KW-0378">Hydrolase</keyword>
<dbReference type="Gene3D" id="3.40.390.10">
    <property type="entry name" value="Collagenase (Catalytic Domain)"/>
    <property type="match status" value="1"/>
</dbReference>
<feature type="region of interest" description="Disordered" evidence="11">
    <location>
        <begin position="1104"/>
        <end position="1127"/>
    </location>
</feature>